<evidence type="ECO:0000313" key="1">
    <source>
        <dbReference type="EMBL" id="SEK80982.1"/>
    </source>
</evidence>
<evidence type="ECO:0000313" key="2">
    <source>
        <dbReference type="Proteomes" id="UP000198916"/>
    </source>
</evidence>
<dbReference type="AlphaFoldDB" id="A0A1H7K2I0"/>
<reference evidence="2" key="1">
    <citation type="submission" date="2016-10" db="EMBL/GenBank/DDBJ databases">
        <authorList>
            <person name="Varghese N."/>
            <person name="Submissions S."/>
        </authorList>
    </citation>
    <scope>NUCLEOTIDE SEQUENCE [LARGE SCALE GENOMIC DNA]</scope>
    <source>
        <strain evidence="2">Jip14</strain>
    </source>
</reference>
<dbReference type="Proteomes" id="UP000198916">
    <property type="component" value="Unassembled WGS sequence"/>
</dbReference>
<dbReference type="EMBL" id="FNZR01000002">
    <property type="protein sequence ID" value="SEK80982.1"/>
    <property type="molecule type" value="Genomic_DNA"/>
</dbReference>
<proteinExistence type="predicted"/>
<accession>A0A1H7K2I0</accession>
<protein>
    <submittedName>
        <fullName evidence="1">Uncharacterized protein</fullName>
    </submittedName>
</protein>
<gene>
    <name evidence="1" type="ORF">SAMN05421740_102760</name>
</gene>
<dbReference type="STRING" id="332977.SAMN05421740_102760"/>
<keyword evidence="2" id="KW-1185">Reference proteome</keyword>
<sequence>MPMIEVERMLNVLILRHEKGYNQFELAFLLGQRDLYIRDAEDPNKKLTYSVAATNQFRQIFGSGIQTIVPNVNQAPTYSTRILQATDEAGRNLYRADKKVGNGKWKSLISFGEEPKDLLLPSNSTITSEQIQSWVDEKYEGNYFYFPKTALKIFKDCEGHFNEPIRPIFLAEDLQSYTIKKKAPRLIKLRDKFNSWDVFAKETNDKTAFLKVKIERFVGSDDPGLVECVFTDTKGKQHIFQERWKAFTDIPIDAKSRLPVWGVVACLVTGRHKIKHPITGKEVKAAKISTQAHWGMNTIKGLNEFEVFDDMVMA</sequence>
<name>A0A1H7K2I0_9SPHI</name>
<organism evidence="1 2">
    <name type="scientific">Parapedobacter koreensis</name>
    <dbReference type="NCBI Taxonomy" id="332977"/>
    <lineage>
        <taxon>Bacteria</taxon>
        <taxon>Pseudomonadati</taxon>
        <taxon>Bacteroidota</taxon>
        <taxon>Sphingobacteriia</taxon>
        <taxon>Sphingobacteriales</taxon>
        <taxon>Sphingobacteriaceae</taxon>
        <taxon>Parapedobacter</taxon>
    </lineage>
</organism>